<dbReference type="PATRIC" id="fig|1360.106.peg.929"/>
<comment type="caution">
    <text evidence="1">The sequence shown here is derived from an EMBL/GenBank/DDBJ whole genome shotgun (WGS) entry which is preliminary data.</text>
</comment>
<name>A0A0V8D7F6_LACLL</name>
<accession>A0A0V8D7F6</accession>
<dbReference type="Proteomes" id="UP000054230">
    <property type="component" value="Unassembled WGS sequence"/>
</dbReference>
<proteinExistence type="predicted"/>
<dbReference type="AlphaFoldDB" id="A0A0V8D7F6"/>
<organism evidence="1 2">
    <name type="scientific">Lactococcus lactis subsp. lactis</name>
    <name type="common">Streptococcus lactis</name>
    <dbReference type="NCBI Taxonomy" id="1360"/>
    <lineage>
        <taxon>Bacteria</taxon>
        <taxon>Bacillati</taxon>
        <taxon>Bacillota</taxon>
        <taxon>Bacilli</taxon>
        <taxon>Lactobacillales</taxon>
        <taxon>Streptococcaceae</taxon>
        <taxon>Lactococcus</taxon>
    </lineage>
</organism>
<gene>
    <name evidence="1" type="ORF">LMG8520_1424</name>
</gene>
<sequence length="43" mass="5035">MIIEDACADRKLKNFQKTKTDEIPKFGKLIKTKEIIEELNKNV</sequence>
<evidence type="ECO:0000313" key="2">
    <source>
        <dbReference type="Proteomes" id="UP000054230"/>
    </source>
</evidence>
<reference evidence="2" key="1">
    <citation type="submission" date="2015-10" db="EMBL/GenBank/DDBJ databases">
        <title>Draft Genome Sequences of 11 Lactococcus lactis subspecies cremoris strains.</title>
        <authorList>
            <person name="Wels M."/>
            <person name="Backus L."/>
            <person name="Boekhorst J."/>
            <person name="Dijkstra A."/>
            <person name="Beerthuizen M."/>
            <person name="Kelly W."/>
            <person name="Siezen R."/>
            <person name="Bachmann H."/>
            <person name="Van Hijum S."/>
        </authorList>
    </citation>
    <scope>NUCLEOTIDE SEQUENCE [LARGE SCALE GENOMIC DNA]</scope>
    <source>
        <strain evidence="2">LMG8520</strain>
    </source>
</reference>
<protein>
    <submittedName>
        <fullName evidence="1">Uncharacterized protein</fullName>
    </submittedName>
</protein>
<evidence type="ECO:0000313" key="1">
    <source>
        <dbReference type="EMBL" id="KSU09524.1"/>
    </source>
</evidence>
<dbReference type="EMBL" id="LKLP01000073">
    <property type="protein sequence ID" value="KSU09524.1"/>
    <property type="molecule type" value="Genomic_DNA"/>
</dbReference>